<dbReference type="EMBL" id="OFSM01000004">
    <property type="protein sequence ID" value="SOY28368.1"/>
    <property type="molecule type" value="Genomic_DNA"/>
</dbReference>
<proteinExistence type="predicted"/>
<evidence type="ECO:0000313" key="2">
    <source>
        <dbReference type="EMBL" id="SOY28368.1"/>
    </source>
</evidence>
<evidence type="ECO:0000313" key="3">
    <source>
        <dbReference type="Proteomes" id="UP000236311"/>
    </source>
</evidence>
<dbReference type="InterPro" id="IPR041561">
    <property type="entry name" value="PglD_N"/>
</dbReference>
<gene>
    <name evidence="2" type="ORF">AMURIS_01075</name>
</gene>
<keyword evidence="3" id="KW-1185">Reference proteome</keyword>
<organism evidence="2 3">
    <name type="scientific">Acetatifactor muris</name>
    <dbReference type="NCBI Taxonomy" id="879566"/>
    <lineage>
        <taxon>Bacteria</taxon>
        <taxon>Bacillati</taxon>
        <taxon>Bacillota</taxon>
        <taxon>Clostridia</taxon>
        <taxon>Lachnospirales</taxon>
        <taxon>Lachnospiraceae</taxon>
        <taxon>Acetatifactor</taxon>
    </lineage>
</organism>
<dbReference type="Proteomes" id="UP000236311">
    <property type="component" value="Unassembled WGS sequence"/>
</dbReference>
<sequence>MKNIVIVGASEFTREIAWLIDRINSVETYWNFLGYIDNCISDGKVIGDDAYLCNYSKELHVVIAIADTRKHFDWKGKYYMCGFYINNRNYNWRFLYH</sequence>
<dbReference type="Gene3D" id="3.40.50.20">
    <property type="match status" value="1"/>
</dbReference>
<dbReference type="Pfam" id="PF17836">
    <property type="entry name" value="PglD_N"/>
    <property type="match status" value="1"/>
</dbReference>
<evidence type="ECO:0000259" key="1">
    <source>
        <dbReference type="Pfam" id="PF17836"/>
    </source>
</evidence>
<feature type="domain" description="PglD N-terminal" evidence="1">
    <location>
        <begin position="3"/>
        <end position="68"/>
    </location>
</feature>
<accession>A0A2K4ZD35</accession>
<dbReference type="AlphaFoldDB" id="A0A2K4ZD35"/>
<reference evidence="2 3" key="1">
    <citation type="submission" date="2018-01" db="EMBL/GenBank/DDBJ databases">
        <authorList>
            <person name="Gaut B.S."/>
            <person name="Morton B.R."/>
            <person name="Clegg M.T."/>
            <person name="Duvall M.R."/>
        </authorList>
    </citation>
    <scope>NUCLEOTIDE SEQUENCE [LARGE SCALE GENOMIC DNA]</scope>
    <source>
        <strain evidence="2">GP69</strain>
    </source>
</reference>
<name>A0A2K4ZD35_9FIRM</name>
<protein>
    <recommendedName>
        <fullName evidence="1">PglD N-terminal domain-containing protein</fullName>
    </recommendedName>
</protein>